<dbReference type="Gene3D" id="2.40.500.10">
    <property type="entry name" value="Upper collar protein gp10 (connector protein)"/>
    <property type="match status" value="1"/>
</dbReference>
<sequence length="298" mass="34297">MANKKIPVGFKGANNEWIAGMTEQSTIFDTYFSRLVLLALSIYKWNNLPETMNERFLEKTLNEDGRACFTDSEYGLLNLRVAPSGDINFYENPTRFNCYSIGINLLRDAKECVYLRNNYIERSTYPILIYFAKKLTEIERTIIMNVHAQRTPILVQCEQEQLLTMKNMYMQYDGFMPVIYANKDIELSNLSVLNTAAPYLADKLDEEKKNTWHEALTYLGIGNSMDFKRAQVQTSEIEVNSEHYGYMAEAGLITRQQACEVANKMFGTNISVERRNINEILNGGMQYGEIYDTTPDAD</sequence>
<dbReference type="EMBL" id="BK032689">
    <property type="protein sequence ID" value="DAF55400.1"/>
    <property type="molecule type" value="Genomic_DNA"/>
</dbReference>
<protein>
    <submittedName>
        <fullName evidence="1">Upper collar protein</fullName>
    </submittedName>
</protein>
<dbReference type="Pfam" id="PF05352">
    <property type="entry name" value="Phage_connector"/>
    <property type="match status" value="1"/>
</dbReference>
<dbReference type="InterPro" id="IPR008016">
    <property type="entry name" value="Gp10"/>
</dbReference>
<evidence type="ECO:0000313" key="1">
    <source>
        <dbReference type="EMBL" id="DAF55400.1"/>
    </source>
</evidence>
<dbReference type="Gene3D" id="3.30.1350.20">
    <property type="entry name" value="Bacteriophage PHI-29 conector. Domain 3"/>
    <property type="match status" value="1"/>
</dbReference>
<dbReference type="InterPro" id="IPR036199">
    <property type="entry name" value="Gp10_sf"/>
</dbReference>
<proteinExistence type="predicted"/>
<dbReference type="Gene3D" id="1.10.246.30">
    <property type="match status" value="1"/>
</dbReference>
<dbReference type="SUPFAM" id="SSF56826">
    <property type="entry name" value="Upper collar protein gp10 (connector protein)"/>
    <property type="match status" value="1"/>
</dbReference>
<reference evidence="1" key="1">
    <citation type="journal article" date="2021" name="Proc. Natl. Acad. Sci. U.S.A.">
        <title>A Catalog of Tens of Thousands of Viruses from Human Metagenomes Reveals Hidden Associations with Chronic Diseases.</title>
        <authorList>
            <person name="Tisza M.J."/>
            <person name="Buck C.B."/>
        </authorList>
    </citation>
    <scope>NUCLEOTIDE SEQUENCE</scope>
    <source>
        <strain evidence="1">CtUm43</strain>
    </source>
</reference>
<accession>A0A8S5SWW4</accession>
<name>A0A8S5SWW4_9CAUD</name>
<organism evidence="1">
    <name type="scientific">Podoviridae sp. ctUm43</name>
    <dbReference type="NCBI Taxonomy" id="2827738"/>
    <lineage>
        <taxon>Viruses</taxon>
        <taxon>Duplodnaviria</taxon>
        <taxon>Heunggongvirae</taxon>
        <taxon>Uroviricota</taxon>
        <taxon>Caudoviricetes</taxon>
    </lineage>
</organism>